<feature type="domain" description="Helix-hairpin-helix DNA-binding motif class 1" evidence="22">
    <location>
        <begin position="53"/>
        <end position="72"/>
    </location>
</feature>
<dbReference type="SMART" id="SM00278">
    <property type="entry name" value="HhH1"/>
    <property type="match status" value="3"/>
</dbReference>
<dbReference type="CDD" id="cd00141">
    <property type="entry name" value="NT_POLXc"/>
    <property type="match status" value="1"/>
</dbReference>
<dbReference type="SUPFAM" id="SSF89550">
    <property type="entry name" value="PHP domain-like"/>
    <property type="match status" value="1"/>
</dbReference>
<evidence type="ECO:0000256" key="21">
    <source>
        <dbReference type="ARBA" id="ARBA00049244"/>
    </source>
</evidence>
<dbReference type="NCBIfam" id="NF006375">
    <property type="entry name" value="PRK08609.1"/>
    <property type="match status" value="1"/>
</dbReference>
<dbReference type="SMART" id="SM00481">
    <property type="entry name" value="POLIIIAc"/>
    <property type="match status" value="1"/>
</dbReference>
<dbReference type="Pfam" id="PF02811">
    <property type="entry name" value="PHP"/>
    <property type="match status" value="1"/>
</dbReference>
<evidence type="ECO:0000259" key="24">
    <source>
        <dbReference type="SMART" id="SM00483"/>
    </source>
</evidence>
<comment type="catalytic activity">
    <reaction evidence="21">
        <text>DNA(n) + a 2'-deoxyribonucleoside 5'-triphosphate = DNA(n+1) + diphosphate</text>
        <dbReference type="Rhea" id="RHEA:22508"/>
        <dbReference type="Rhea" id="RHEA-COMP:17339"/>
        <dbReference type="Rhea" id="RHEA-COMP:17340"/>
        <dbReference type="ChEBI" id="CHEBI:33019"/>
        <dbReference type="ChEBI" id="CHEBI:61560"/>
        <dbReference type="ChEBI" id="CHEBI:173112"/>
        <dbReference type="EC" id="2.7.7.7"/>
    </reaction>
</comment>
<feature type="domain" description="Polymerase/histidinol phosphatase N-terminal" evidence="23">
    <location>
        <begin position="350"/>
        <end position="431"/>
    </location>
</feature>
<keyword evidence="7" id="KW-0237">DNA synthesis</keyword>
<feature type="domain" description="Helix-hairpin-helix DNA-binding motif class 1" evidence="22">
    <location>
        <begin position="93"/>
        <end position="112"/>
    </location>
</feature>
<dbReference type="InterPro" id="IPR002008">
    <property type="entry name" value="DNA_pol_X_beta-like"/>
</dbReference>
<dbReference type="SUPFAM" id="SSF47802">
    <property type="entry name" value="DNA polymerase beta, N-terminal domain-like"/>
    <property type="match status" value="1"/>
</dbReference>
<evidence type="ECO:0000256" key="14">
    <source>
        <dbReference type="ARBA" id="ARBA00023053"/>
    </source>
</evidence>
<dbReference type="InterPro" id="IPR003583">
    <property type="entry name" value="Hlx-hairpin-Hlx_DNA-bd_motif"/>
</dbReference>
<dbReference type="InterPro" id="IPR022311">
    <property type="entry name" value="PolX-like"/>
</dbReference>
<protein>
    <recommendedName>
        <fullName evidence="5">DNA polymerase beta</fullName>
        <ecNumber evidence="3">2.7.7.7</ecNumber>
        <ecNumber evidence="4">4.2.99.18</ecNumber>
    </recommendedName>
    <alternativeName>
        <fullName evidence="16">5'-deoxyribose-phosphate lyase</fullName>
    </alternativeName>
    <alternativeName>
        <fullName evidence="17">AP lyase</fullName>
    </alternativeName>
</protein>
<dbReference type="InterPro" id="IPR050243">
    <property type="entry name" value="PHP_phosphatase"/>
</dbReference>
<comment type="catalytic activity">
    <reaction evidence="19">
        <text>a 5'-end 2'-deoxyribose-2'-deoxyribonucleotide-DNA = (2E,4S)-4-hydroxypenten-2-al-5-phosphate + a 5'-end 5'-phospho-2'-deoxyribonucleoside-DNA + H(+)</text>
        <dbReference type="Rhea" id="RHEA:76255"/>
        <dbReference type="Rhea" id="RHEA-COMP:13180"/>
        <dbReference type="Rhea" id="RHEA-COMP:18657"/>
        <dbReference type="ChEBI" id="CHEBI:15378"/>
        <dbReference type="ChEBI" id="CHEBI:136412"/>
        <dbReference type="ChEBI" id="CHEBI:195194"/>
        <dbReference type="ChEBI" id="CHEBI:195195"/>
    </reaction>
</comment>
<name>A0A0G1N9U1_9BACT</name>
<dbReference type="PANTHER" id="PTHR36928">
    <property type="entry name" value="PHOSPHATASE YCDX-RELATED"/>
    <property type="match status" value="1"/>
</dbReference>
<dbReference type="GO" id="GO:0003887">
    <property type="term" value="F:DNA-directed DNA polymerase activity"/>
    <property type="evidence" value="ECO:0007669"/>
    <property type="project" value="UniProtKB-KW"/>
</dbReference>
<dbReference type="GO" id="GO:0008270">
    <property type="term" value="F:zinc ion binding"/>
    <property type="evidence" value="ECO:0007669"/>
    <property type="project" value="TreeGrafter"/>
</dbReference>
<dbReference type="GO" id="GO:0006281">
    <property type="term" value="P:DNA repair"/>
    <property type="evidence" value="ECO:0007669"/>
    <property type="project" value="UniProtKB-KW"/>
</dbReference>
<evidence type="ECO:0000256" key="2">
    <source>
        <dbReference type="ARBA" id="ARBA00004496"/>
    </source>
</evidence>
<dbReference type="EC" id="2.7.7.7" evidence="3"/>
<dbReference type="Pfam" id="PF14716">
    <property type="entry name" value="HHH_8"/>
    <property type="match status" value="1"/>
</dbReference>
<dbReference type="InterPro" id="IPR043519">
    <property type="entry name" value="NT_sf"/>
</dbReference>
<dbReference type="PANTHER" id="PTHR36928:SF1">
    <property type="entry name" value="PHOSPHATASE YCDX-RELATED"/>
    <property type="match status" value="1"/>
</dbReference>
<dbReference type="InterPro" id="IPR037160">
    <property type="entry name" value="DNA_Pol_thumb_sf"/>
</dbReference>
<dbReference type="EC" id="4.2.99.18" evidence="4"/>
<dbReference type="Gene3D" id="1.10.150.110">
    <property type="entry name" value="DNA polymerase beta, N-terminal domain-like"/>
    <property type="match status" value="1"/>
</dbReference>
<dbReference type="Proteomes" id="UP000034032">
    <property type="component" value="Unassembled WGS sequence"/>
</dbReference>
<keyword evidence="13" id="KW-0239">DNA-directed DNA polymerase</keyword>
<evidence type="ECO:0000256" key="20">
    <source>
        <dbReference type="ARBA" id="ARBA00045548"/>
    </source>
</evidence>
<dbReference type="Pfam" id="PF14520">
    <property type="entry name" value="HHH_5"/>
    <property type="match status" value="1"/>
</dbReference>
<evidence type="ECO:0000256" key="17">
    <source>
        <dbReference type="ARBA" id="ARBA00035726"/>
    </source>
</evidence>
<evidence type="ECO:0000256" key="11">
    <source>
        <dbReference type="ARBA" id="ARBA00022763"/>
    </source>
</evidence>
<dbReference type="Gene3D" id="1.10.150.20">
    <property type="entry name" value="5' to 3' exonuclease, C-terminal subdomain"/>
    <property type="match status" value="1"/>
</dbReference>
<evidence type="ECO:0000313" key="26">
    <source>
        <dbReference type="Proteomes" id="UP000034032"/>
    </source>
</evidence>
<feature type="domain" description="Helix-hairpin-helix DNA-binding motif class 1" evidence="22">
    <location>
        <begin position="128"/>
        <end position="147"/>
    </location>
</feature>
<dbReference type="GO" id="GO:0005829">
    <property type="term" value="C:cytosol"/>
    <property type="evidence" value="ECO:0007669"/>
    <property type="project" value="TreeGrafter"/>
</dbReference>
<dbReference type="SMART" id="SM00483">
    <property type="entry name" value="POLXc"/>
    <property type="match status" value="1"/>
</dbReference>
<keyword evidence="8" id="KW-0808">Transferase</keyword>
<dbReference type="SUPFAM" id="SSF81301">
    <property type="entry name" value="Nucleotidyltransferase"/>
    <property type="match status" value="1"/>
</dbReference>
<dbReference type="InterPro" id="IPR003141">
    <property type="entry name" value="Pol/His_phosphatase_N"/>
</dbReference>
<dbReference type="InterPro" id="IPR047967">
    <property type="entry name" value="PolX_PHP"/>
</dbReference>
<dbReference type="PIRSF" id="PIRSF005047">
    <property type="entry name" value="UCP005047_YshC"/>
    <property type="match status" value="1"/>
</dbReference>
<dbReference type="CDD" id="cd07436">
    <property type="entry name" value="PHP_PolX"/>
    <property type="match status" value="1"/>
</dbReference>
<evidence type="ECO:0000256" key="8">
    <source>
        <dbReference type="ARBA" id="ARBA00022679"/>
    </source>
</evidence>
<accession>A0A0G1N9U1</accession>
<proteinExistence type="predicted"/>
<dbReference type="GO" id="GO:0140078">
    <property type="term" value="F:class I DNA-(apurinic or apyrimidinic site) endonuclease activity"/>
    <property type="evidence" value="ECO:0007669"/>
    <property type="project" value="UniProtKB-EC"/>
</dbReference>
<comment type="function">
    <text evidence="20">Repair polymerase that plays a key role in base-excision repair. During this process, the damaged base is excised by specific DNA glycosylases, the DNA backbone is nicked at the abasic site by an apurinic/apyrimidic (AP) endonuclease, and POLB removes 5'-deoxyribose-phosphate from the preincised AP site acting as a 5'-deoxyribose-phosphate lyase (5'-dRP lyase); through its DNA polymerase activity, it adds one nucleotide to the 3' end of the arising single-nucleotide gap. Conducts 'gap-filling' DNA synthesis in a stepwise distributive fashion rather than in a processive fashion as for other DNA polymerases. It is also able to cleave sugar-phosphate bonds 3' to an intact AP site, acting as an AP lyase.</text>
</comment>
<evidence type="ECO:0000256" key="6">
    <source>
        <dbReference type="ARBA" id="ARBA00022481"/>
    </source>
</evidence>
<keyword evidence="10" id="KW-0235">DNA replication</keyword>
<evidence type="ECO:0000256" key="7">
    <source>
        <dbReference type="ARBA" id="ARBA00022634"/>
    </source>
</evidence>
<evidence type="ECO:0000256" key="12">
    <source>
        <dbReference type="ARBA" id="ARBA00022843"/>
    </source>
</evidence>
<comment type="catalytic activity">
    <reaction evidence="18">
        <text>2'-deoxyribonucleotide-(2'-deoxyribose 5'-phosphate)-2'-deoxyribonucleotide-DNA = a 3'-end 2'-deoxyribonucleotide-(2,3-dehydro-2,3-deoxyribose 5'-phosphate)-DNA + a 5'-end 5'-phospho-2'-deoxyribonucleoside-DNA + H(+)</text>
        <dbReference type="Rhea" id="RHEA:66592"/>
        <dbReference type="Rhea" id="RHEA-COMP:13180"/>
        <dbReference type="Rhea" id="RHEA-COMP:16897"/>
        <dbReference type="Rhea" id="RHEA-COMP:17067"/>
        <dbReference type="ChEBI" id="CHEBI:15378"/>
        <dbReference type="ChEBI" id="CHEBI:136412"/>
        <dbReference type="ChEBI" id="CHEBI:157695"/>
        <dbReference type="ChEBI" id="CHEBI:167181"/>
        <dbReference type="EC" id="4.2.99.18"/>
    </reaction>
</comment>
<dbReference type="SUPFAM" id="SSF158702">
    <property type="entry name" value="Sec63 N-terminal domain-like"/>
    <property type="match status" value="1"/>
</dbReference>
<evidence type="ECO:0000256" key="10">
    <source>
        <dbReference type="ARBA" id="ARBA00022705"/>
    </source>
</evidence>
<evidence type="ECO:0000256" key="13">
    <source>
        <dbReference type="ARBA" id="ARBA00022932"/>
    </source>
</evidence>
<evidence type="ECO:0000259" key="22">
    <source>
        <dbReference type="SMART" id="SM00278"/>
    </source>
</evidence>
<organism evidence="25 26">
    <name type="scientific">Candidatus Yanofskybacteria bacterium GW2011_GWA2_44_9</name>
    <dbReference type="NCBI Taxonomy" id="1619025"/>
    <lineage>
        <taxon>Bacteria</taxon>
        <taxon>Candidatus Yanofskyibacteriota</taxon>
    </lineage>
</organism>
<keyword evidence="12" id="KW-0832">Ubl conjugation</keyword>
<dbReference type="EMBL" id="LCJR01000030">
    <property type="protein sequence ID" value="KKT80979.1"/>
    <property type="molecule type" value="Genomic_DNA"/>
</dbReference>
<evidence type="ECO:0000256" key="15">
    <source>
        <dbReference type="ARBA" id="ARBA00023204"/>
    </source>
</evidence>
<dbReference type="Gene3D" id="3.20.20.140">
    <property type="entry name" value="Metal-dependent hydrolases"/>
    <property type="match status" value="1"/>
</dbReference>
<evidence type="ECO:0000256" key="3">
    <source>
        <dbReference type="ARBA" id="ARBA00012417"/>
    </source>
</evidence>
<evidence type="ECO:0000313" key="25">
    <source>
        <dbReference type="EMBL" id="KKT80979.1"/>
    </source>
</evidence>
<evidence type="ECO:0000256" key="18">
    <source>
        <dbReference type="ARBA" id="ARBA00044632"/>
    </source>
</evidence>
<evidence type="ECO:0000259" key="23">
    <source>
        <dbReference type="SMART" id="SM00481"/>
    </source>
</evidence>
<dbReference type="InterPro" id="IPR010996">
    <property type="entry name" value="HHH_MUS81"/>
</dbReference>
<gene>
    <name evidence="25" type="ORF">UW79_C0030G0011</name>
</gene>
<keyword evidence="6" id="KW-0488">Methylation</keyword>
<comment type="cofactor">
    <cofactor evidence="1">
        <name>Mg(2+)</name>
        <dbReference type="ChEBI" id="CHEBI:18420"/>
    </cofactor>
</comment>
<dbReference type="Gene3D" id="3.30.460.10">
    <property type="entry name" value="Beta Polymerase, domain 2"/>
    <property type="match status" value="1"/>
</dbReference>
<comment type="caution">
    <text evidence="25">The sequence shown here is derived from an EMBL/GenBank/DDBJ whole genome shotgun (WGS) entry which is preliminary data.</text>
</comment>
<keyword evidence="15" id="KW-0234">DNA repair</keyword>
<dbReference type="Pfam" id="PF14791">
    <property type="entry name" value="DNA_pol_B_thumb"/>
    <property type="match status" value="1"/>
</dbReference>
<dbReference type="InterPro" id="IPR004013">
    <property type="entry name" value="PHP_dom"/>
</dbReference>
<evidence type="ECO:0000256" key="1">
    <source>
        <dbReference type="ARBA" id="ARBA00001946"/>
    </source>
</evidence>
<dbReference type="InterPro" id="IPR016195">
    <property type="entry name" value="Pol/histidinol_Pase-like"/>
</dbReference>
<dbReference type="GO" id="GO:0003677">
    <property type="term" value="F:DNA binding"/>
    <property type="evidence" value="ECO:0007669"/>
    <property type="project" value="InterPro"/>
</dbReference>
<reference evidence="25 26" key="1">
    <citation type="journal article" date="2015" name="Nature">
        <title>rRNA introns, odd ribosomes, and small enigmatic genomes across a large radiation of phyla.</title>
        <authorList>
            <person name="Brown C.T."/>
            <person name="Hug L.A."/>
            <person name="Thomas B.C."/>
            <person name="Sharon I."/>
            <person name="Castelle C.J."/>
            <person name="Singh A."/>
            <person name="Wilkins M.J."/>
            <person name="Williams K.H."/>
            <person name="Banfield J.F."/>
        </authorList>
    </citation>
    <scope>NUCLEOTIDE SEQUENCE [LARGE SCALE GENOMIC DNA]</scope>
</reference>
<comment type="subcellular location">
    <subcellularLocation>
        <location evidence="2">Cytoplasm</location>
    </subcellularLocation>
</comment>
<keyword evidence="11" id="KW-0227">DNA damage</keyword>
<dbReference type="PRINTS" id="PR00870">
    <property type="entry name" value="DNAPOLXBETA"/>
</dbReference>
<feature type="domain" description="DNA-directed DNA polymerase X" evidence="24">
    <location>
        <begin position="1"/>
        <end position="326"/>
    </location>
</feature>
<evidence type="ECO:0000256" key="5">
    <source>
        <dbReference type="ARBA" id="ARBA00020020"/>
    </source>
</evidence>
<keyword evidence="14" id="KW-0915">Sodium</keyword>
<dbReference type="InterPro" id="IPR029398">
    <property type="entry name" value="PolB_thumb"/>
</dbReference>
<dbReference type="AlphaFoldDB" id="A0A0G1N9U1"/>
<dbReference type="InterPro" id="IPR027421">
    <property type="entry name" value="DNA_pol_lamdba_lyase_dom_sf"/>
</dbReference>
<evidence type="ECO:0000256" key="9">
    <source>
        <dbReference type="ARBA" id="ARBA00022695"/>
    </source>
</evidence>
<dbReference type="GO" id="GO:0042578">
    <property type="term" value="F:phosphoric ester hydrolase activity"/>
    <property type="evidence" value="ECO:0007669"/>
    <property type="project" value="TreeGrafter"/>
</dbReference>
<evidence type="ECO:0000256" key="4">
    <source>
        <dbReference type="ARBA" id="ARBA00012720"/>
    </source>
</evidence>
<keyword evidence="9" id="KW-0548">Nucleotidyltransferase</keyword>
<dbReference type="InterPro" id="IPR002054">
    <property type="entry name" value="DNA-dir_DNA_pol_X"/>
</dbReference>
<dbReference type="Gene3D" id="3.30.210.10">
    <property type="entry name" value="DNA polymerase, thumb domain"/>
    <property type="match status" value="1"/>
</dbReference>
<dbReference type="PATRIC" id="fig|1619025.3.peg.964"/>
<sequence>MINQELSKIFREIAVILEMKEVPFKPRAYEKVADTVGSLEQDLRDIYRRGGLKEIEEIPGVGKSIAEKIEEYIKTGHIKEYQQLKKQIPVDIEGLKSVEGVGPKMILKLYKKLGIKNRDQLEKAAKAGKLRGIEGLGQKTEENILRGIDFLNRSGGRLVLGFAMPVFRSILGRIKKVPGVQKVELAGSARRMQETVGDLDILAISRNPSKVMDFFVAMPEVEAVYSKGKTKSSVRLKIGIDADLRVLPPESFGAALQYFTGDKYHNILVREIAIKKGYKLSEYGLFKGNPPSSRLRKGEGKIIAADDEKEIYNKLGLEWMPPEIRTNHGEIEASQKSSLPDLIGYGDLKGDLQVQTDWTDGEHSIKQMAEAAQKMGLEYICITDHTRSLAMTGGSDEKKLLKQMAAIDEINREFKNLKFKILKGAEVNIMKDGKLDIDDKTLAMLDVVGAAVHSNFNMPEKEMTNRIIRAMENPNVDIIFHPTGRIINRREAYKVDVEELLKAAKRTGTAMEIDAFPDRLDLKDEYIRKGIEMGVKFSIDSDAHSMPHFQYLEYGIAQARRGWAKKSDIINTRSWQDMLKLLK</sequence>
<evidence type="ECO:0000256" key="19">
    <source>
        <dbReference type="ARBA" id="ARBA00044678"/>
    </source>
</evidence>
<evidence type="ECO:0000256" key="16">
    <source>
        <dbReference type="ARBA" id="ARBA00035717"/>
    </source>
</evidence>